<evidence type="ECO:0000313" key="5">
    <source>
        <dbReference type="EMBL" id="KGP89997.1"/>
    </source>
</evidence>
<protein>
    <submittedName>
        <fullName evidence="5">ABC transporter</fullName>
    </submittedName>
</protein>
<name>A0A0A2UNZ4_9BACI</name>
<dbReference type="PANTHER" id="PTHR42939">
    <property type="entry name" value="ABC TRANSPORTER ATP-BINDING PROTEIN ALBC-RELATED"/>
    <property type="match status" value="1"/>
</dbReference>
<evidence type="ECO:0000256" key="2">
    <source>
        <dbReference type="ARBA" id="ARBA00022741"/>
    </source>
</evidence>
<dbReference type="InterPro" id="IPR051782">
    <property type="entry name" value="ABC_Transporter_VariousFunc"/>
</dbReference>
<keyword evidence="6" id="KW-1185">Reference proteome</keyword>
<dbReference type="GO" id="GO:0005524">
    <property type="term" value="F:ATP binding"/>
    <property type="evidence" value="ECO:0007669"/>
    <property type="project" value="UniProtKB-KW"/>
</dbReference>
<dbReference type="Proteomes" id="UP000030153">
    <property type="component" value="Unassembled WGS sequence"/>
</dbReference>
<dbReference type="GO" id="GO:0016887">
    <property type="term" value="F:ATP hydrolysis activity"/>
    <property type="evidence" value="ECO:0007669"/>
    <property type="project" value="InterPro"/>
</dbReference>
<dbReference type="PANTHER" id="PTHR42939:SF1">
    <property type="entry name" value="ABC TRANSPORTER ATP-BINDING PROTEIN ALBC-RELATED"/>
    <property type="match status" value="1"/>
</dbReference>
<dbReference type="RefSeq" id="WP_036786763.1">
    <property type="nucleotide sequence ID" value="NZ_AVBG01000017.1"/>
</dbReference>
<dbReference type="OrthoDB" id="9804819at2"/>
<dbReference type="InterPro" id="IPR003593">
    <property type="entry name" value="AAA+_ATPase"/>
</dbReference>
<evidence type="ECO:0000313" key="6">
    <source>
        <dbReference type="Proteomes" id="UP000030153"/>
    </source>
</evidence>
<dbReference type="AlphaFoldDB" id="A0A0A2UNZ4"/>
<dbReference type="SMART" id="SM00382">
    <property type="entry name" value="AAA"/>
    <property type="match status" value="1"/>
</dbReference>
<keyword evidence="1" id="KW-0813">Transport</keyword>
<dbReference type="CDD" id="cd03230">
    <property type="entry name" value="ABC_DR_subfamily_A"/>
    <property type="match status" value="1"/>
</dbReference>
<comment type="caution">
    <text evidence="5">The sequence shown here is derived from an EMBL/GenBank/DDBJ whole genome shotgun (WGS) entry which is preliminary data.</text>
</comment>
<proteinExistence type="predicted"/>
<dbReference type="Pfam" id="PF00005">
    <property type="entry name" value="ABC_tran"/>
    <property type="match status" value="1"/>
</dbReference>
<evidence type="ECO:0000256" key="1">
    <source>
        <dbReference type="ARBA" id="ARBA00022448"/>
    </source>
</evidence>
<gene>
    <name evidence="5" type="ORF">N780_07135</name>
</gene>
<evidence type="ECO:0000259" key="4">
    <source>
        <dbReference type="PROSITE" id="PS50893"/>
    </source>
</evidence>
<evidence type="ECO:0000256" key="3">
    <source>
        <dbReference type="ARBA" id="ARBA00022840"/>
    </source>
</evidence>
<organism evidence="5 6">
    <name type="scientific">Pontibacillus chungwhensis BH030062</name>
    <dbReference type="NCBI Taxonomy" id="1385513"/>
    <lineage>
        <taxon>Bacteria</taxon>
        <taxon>Bacillati</taxon>
        <taxon>Bacillota</taxon>
        <taxon>Bacilli</taxon>
        <taxon>Bacillales</taxon>
        <taxon>Bacillaceae</taxon>
        <taxon>Pontibacillus</taxon>
    </lineage>
</organism>
<accession>A0A0A2UNZ4</accession>
<dbReference type="InterPro" id="IPR003439">
    <property type="entry name" value="ABC_transporter-like_ATP-bd"/>
</dbReference>
<dbReference type="STRING" id="1385513.N780_07135"/>
<dbReference type="EMBL" id="AVBG01000017">
    <property type="protein sequence ID" value="KGP89997.1"/>
    <property type="molecule type" value="Genomic_DNA"/>
</dbReference>
<dbReference type="SUPFAM" id="SSF52540">
    <property type="entry name" value="P-loop containing nucleoside triphosphate hydrolases"/>
    <property type="match status" value="1"/>
</dbReference>
<keyword evidence="2" id="KW-0547">Nucleotide-binding</keyword>
<dbReference type="PROSITE" id="PS50893">
    <property type="entry name" value="ABC_TRANSPORTER_2"/>
    <property type="match status" value="1"/>
</dbReference>
<dbReference type="InterPro" id="IPR027417">
    <property type="entry name" value="P-loop_NTPase"/>
</dbReference>
<sequence length="241" mass="27322">MIEINHVTKNYDQNKTAVSQLDLSVPDGKIIGFLGPNGAGKSTTIKMITGILPIDEGSITINGHNISENPIEAKRSFGYVPDHPDQFLRLKGLEYLHFIGDMYDVPKDVRQDKIDRITKTFGIYDVLNDTIQTYSHGMRQKIVITGVLLHDPDVWILDEPLTGLDPKSSYAVKEMMREHAAKGKTVFFSTHVLEVVEQLCDEVAIIQEGTLQFYGTMEAMREKYQSDETLEHIFLELTEYE</sequence>
<keyword evidence="3" id="KW-0067">ATP-binding</keyword>
<dbReference type="Gene3D" id="3.40.50.300">
    <property type="entry name" value="P-loop containing nucleotide triphosphate hydrolases"/>
    <property type="match status" value="1"/>
</dbReference>
<dbReference type="eggNOG" id="COG1131">
    <property type="taxonomic scope" value="Bacteria"/>
</dbReference>
<reference evidence="5 6" key="1">
    <citation type="submission" date="2013-08" db="EMBL/GenBank/DDBJ databases">
        <title>Genome of Pontibacillus chungwhensis.</title>
        <authorList>
            <person name="Wang Q."/>
            <person name="Wang G."/>
        </authorList>
    </citation>
    <scope>NUCLEOTIDE SEQUENCE [LARGE SCALE GENOMIC DNA]</scope>
    <source>
        <strain evidence="5 6">BH030062</strain>
    </source>
</reference>
<feature type="domain" description="ABC transporter" evidence="4">
    <location>
        <begin position="2"/>
        <end position="233"/>
    </location>
</feature>